<dbReference type="EMBL" id="JAATWM020000049">
    <property type="protein sequence ID" value="KAF9870906.1"/>
    <property type="molecule type" value="Genomic_DNA"/>
</dbReference>
<feature type="compositionally biased region" description="Low complexity" evidence="1">
    <location>
        <begin position="434"/>
        <end position="443"/>
    </location>
</feature>
<evidence type="ECO:0000256" key="3">
    <source>
        <dbReference type="SAM" id="SignalP"/>
    </source>
</evidence>
<dbReference type="OrthoDB" id="3436787at2759"/>
<keyword evidence="2" id="KW-0812">Transmembrane</keyword>
<gene>
    <name evidence="4" type="ORF">CkaCkLH20_11578</name>
</gene>
<evidence type="ECO:0000256" key="2">
    <source>
        <dbReference type="SAM" id="Phobius"/>
    </source>
</evidence>
<evidence type="ECO:0008006" key="6">
    <source>
        <dbReference type="Google" id="ProtNLM"/>
    </source>
</evidence>
<feature type="region of interest" description="Disordered" evidence="1">
    <location>
        <begin position="431"/>
        <end position="455"/>
    </location>
</feature>
<reference evidence="4" key="1">
    <citation type="submission" date="2020-03" db="EMBL/GenBank/DDBJ databases">
        <authorList>
            <person name="He L."/>
        </authorList>
    </citation>
    <scope>NUCLEOTIDE SEQUENCE</scope>
    <source>
        <strain evidence="4">CkLH20</strain>
    </source>
</reference>
<feature type="region of interest" description="Disordered" evidence="1">
    <location>
        <begin position="331"/>
        <end position="360"/>
    </location>
</feature>
<dbReference type="CDD" id="cd12087">
    <property type="entry name" value="TM_EGFR-like"/>
    <property type="match status" value="1"/>
</dbReference>
<protein>
    <recommendedName>
        <fullName evidence="6">Syndecan/Neurexin domain-containing protein</fullName>
    </recommendedName>
</protein>
<feature type="transmembrane region" description="Helical" evidence="2">
    <location>
        <begin position="368"/>
        <end position="393"/>
    </location>
</feature>
<keyword evidence="5" id="KW-1185">Reference proteome</keyword>
<comment type="caution">
    <text evidence="4">The sequence shown here is derived from an EMBL/GenBank/DDBJ whole genome shotgun (WGS) entry which is preliminary data.</text>
</comment>
<sequence>MARILTLSLLSIYLTTFAAAASIVYVTDLSIFTLLAPCAQTAISYNIFSQTYSACGEAPTDLQSCICTKNNNFAAISTSISNSISYSCGSSASDDQTSAAAVLSQYCTPEATVNFPTPTANVVTQYATDIPAFSNMAPCAQSGVSYAISSMSSLCPEAASLMAPCICSKNDNSARVSRSIASLVRYSCSNAADVTSAGEFYNAYCAMNKGTTAFPQPSGPPGDMTYYITALSQYSSLAPCAQSGMSNAMYSLTRYLCPEGPKALASCMCMKDGVTNLVTSTLTSDIKYYCSSTASEDVSSALAVMDFYCKAAKGEVVATVAESIAQTYPTAKAGTGSGTSGPQPTGTGNDSSDGSLSGTLKESKGPSIGLIVGGIVAMLGAITFAGLVAFMLYRRRKRAAQPRFPIASTMGTPQMTGPPELGGTMLSTLPPKSPSVSMSQVSSPPRPDTVSPVSAYSSAYAPPSMGAELSGEGYTPPVPEMPANTNGQLQPVGQQMPSELQGHAGMQYGQSLPLPPELQGGGYFMPLGQTTLAEAHGQPIHQMPSGPQPAYQAPGQQRAELPGMGWHAGSTPGFSELDSGTGRR</sequence>
<keyword evidence="2" id="KW-0472">Membrane</keyword>
<feature type="compositionally biased region" description="Low complexity" evidence="1">
    <location>
        <begin position="544"/>
        <end position="557"/>
    </location>
</feature>
<feature type="chain" id="PRO_5040338270" description="Syndecan/Neurexin domain-containing protein" evidence="3">
    <location>
        <begin position="21"/>
        <end position="584"/>
    </location>
</feature>
<organism evidence="4 5">
    <name type="scientific">Colletotrichum karsti</name>
    <dbReference type="NCBI Taxonomy" id="1095194"/>
    <lineage>
        <taxon>Eukaryota</taxon>
        <taxon>Fungi</taxon>
        <taxon>Dikarya</taxon>
        <taxon>Ascomycota</taxon>
        <taxon>Pezizomycotina</taxon>
        <taxon>Sordariomycetes</taxon>
        <taxon>Hypocreomycetidae</taxon>
        <taxon>Glomerellales</taxon>
        <taxon>Glomerellaceae</taxon>
        <taxon>Colletotrichum</taxon>
        <taxon>Colletotrichum boninense species complex</taxon>
    </lineage>
</organism>
<accession>A0A9P6HYW6</accession>
<name>A0A9P6HYW6_9PEZI</name>
<dbReference type="AlphaFoldDB" id="A0A9P6HYW6"/>
<feature type="signal peptide" evidence="3">
    <location>
        <begin position="1"/>
        <end position="20"/>
    </location>
</feature>
<feature type="compositionally biased region" description="Polar residues" evidence="1">
    <location>
        <begin position="349"/>
        <end position="360"/>
    </location>
</feature>
<evidence type="ECO:0000256" key="1">
    <source>
        <dbReference type="SAM" id="MobiDB-lite"/>
    </source>
</evidence>
<evidence type="ECO:0000313" key="4">
    <source>
        <dbReference type="EMBL" id="KAF9870906.1"/>
    </source>
</evidence>
<dbReference type="RefSeq" id="XP_038740367.1">
    <property type="nucleotide sequence ID" value="XM_038894292.1"/>
</dbReference>
<keyword evidence="3" id="KW-0732">Signal</keyword>
<evidence type="ECO:0000313" key="5">
    <source>
        <dbReference type="Proteomes" id="UP000781932"/>
    </source>
</evidence>
<proteinExistence type="predicted"/>
<feature type="region of interest" description="Disordered" evidence="1">
    <location>
        <begin position="538"/>
        <end position="584"/>
    </location>
</feature>
<keyword evidence="2" id="KW-1133">Transmembrane helix</keyword>
<dbReference type="Proteomes" id="UP000781932">
    <property type="component" value="Unassembled WGS sequence"/>
</dbReference>
<reference evidence="4" key="2">
    <citation type="submission" date="2020-11" db="EMBL/GenBank/DDBJ databases">
        <title>Whole genome sequencing of Colletotrichum sp.</title>
        <authorList>
            <person name="Li H."/>
        </authorList>
    </citation>
    <scope>NUCLEOTIDE SEQUENCE</scope>
    <source>
        <strain evidence="4">CkLH20</strain>
    </source>
</reference>
<dbReference type="GeneID" id="62167366"/>